<dbReference type="STRING" id="1447872.A0A1J9QNP7"/>
<dbReference type="GO" id="GO:0097510">
    <property type="term" value="P:base-excision repair, AP site formation via deaminated base removal"/>
    <property type="evidence" value="ECO:0007669"/>
    <property type="project" value="TreeGrafter"/>
</dbReference>
<dbReference type="InterPro" id="IPR002043">
    <property type="entry name" value="UDG_fam1"/>
</dbReference>
<comment type="catalytic activity">
    <reaction evidence="7">
        <text>Hydrolyzes single-stranded DNA or mismatched double-stranded DNA and polynucleotides, releasing free uracil.</text>
        <dbReference type="EC" id="3.2.2.27"/>
    </reaction>
</comment>
<proteinExistence type="inferred from homology"/>
<feature type="compositionally biased region" description="Low complexity" evidence="9">
    <location>
        <begin position="379"/>
        <end position="397"/>
    </location>
</feature>
<evidence type="ECO:0000256" key="7">
    <source>
        <dbReference type="HAMAP-Rule" id="MF_03166"/>
    </source>
</evidence>
<feature type="compositionally biased region" description="Polar residues" evidence="9">
    <location>
        <begin position="355"/>
        <end position="372"/>
    </location>
</feature>
<dbReference type="AlphaFoldDB" id="A0A1J9QNP7"/>
<dbReference type="SUPFAM" id="SSF52141">
    <property type="entry name" value="Uracil-DNA glycosylase-like"/>
    <property type="match status" value="1"/>
</dbReference>
<gene>
    <name evidence="7" type="primary">UNG1</name>
    <name evidence="11" type="ORF">AJ78_02106</name>
</gene>
<comment type="caution">
    <text evidence="11">The sequence shown here is derived from an EMBL/GenBank/DDBJ whole genome shotgun (WGS) entry which is preliminary data.</text>
</comment>
<dbReference type="NCBIfam" id="NF003589">
    <property type="entry name" value="PRK05254.1-2"/>
    <property type="match status" value="1"/>
</dbReference>
<evidence type="ECO:0000256" key="6">
    <source>
        <dbReference type="ARBA" id="ARBA00023242"/>
    </source>
</evidence>
<comment type="subcellular location">
    <subcellularLocation>
        <location evidence="7">Mitochondrion</location>
    </subcellularLocation>
    <subcellularLocation>
        <location evidence="7">Nucleus</location>
    </subcellularLocation>
</comment>
<dbReference type="NCBIfam" id="TIGR00628">
    <property type="entry name" value="ung"/>
    <property type="match status" value="1"/>
</dbReference>
<comment type="similarity">
    <text evidence="1 7">Belongs to the uracil-DNA glycosylase (UDG) superfamily. UNG family.</text>
</comment>
<keyword evidence="3 7" id="KW-0378">Hydrolase</keyword>
<dbReference type="GO" id="GO:0004844">
    <property type="term" value="F:uracil DNA N-glycosylase activity"/>
    <property type="evidence" value="ECO:0007669"/>
    <property type="project" value="UniProtKB-UniRule"/>
</dbReference>
<accession>A0A1J9QNP7</accession>
<dbReference type="InterPro" id="IPR036895">
    <property type="entry name" value="Uracil-DNA_glycosylase-like_sf"/>
</dbReference>
<dbReference type="SMART" id="SM00986">
    <property type="entry name" value="UDG"/>
    <property type="match status" value="1"/>
</dbReference>
<feature type="region of interest" description="Disordered" evidence="9">
    <location>
        <begin position="1"/>
        <end position="58"/>
    </location>
</feature>
<dbReference type="EC" id="3.2.2.27" evidence="7"/>
<feature type="compositionally biased region" description="Low complexity" evidence="9">
    <location>
        <begin position="322"/>
        <end position="354"/>
    </location>
</feature>
<keyword evidence="4 7" id="KW-0496">Mitochondrion</keyword>
<dbReference type="Proteomes" id="UP000182235">
    <property type="component" value="Unassembled WGS sequence"/>
</dbReference>
<evidence type="ECO:0000256" key="9">
    <source>
        <dbReference type="SAM" id="MobiDB-lite"/>
    </source>
</evidence>
<keyword evidence="12" id="KW-1185">Reference proteome</keyword>
<evidence type="ECO:0000256" key="1">
    <source>
        <dbReference type="ARBA" id="ARBA00008184"/>
    </source>
</evidence>
<evidence type="ECO:0000313" key="11">
    <source>
        <dbReference type="EMBL" id="OJD17807.1"/>
    </source>
</evidence>
<evidence type="ECO:0000256" key="5">
    <source>
        <dbReference type="ARBA" id="ARBA00023204"/>
    </source>
</evidence>
<evidence type="ECO:0000313" key="12">
    <source>
        <dbReference type="Proteomes" id="UP000182235"/>
    </source>
</evidence>
<dbReference type="PANTHER" id="PTHR11264:SF0">
    <property type="entry name" value="URACIL-DNA GLYCOSYLASE"/>
    <property type="match status" value="1"/>
</dbReference>
<dbReference type="CDD" id="cd10027">
    <property type="entry name" value="UDG-F1-like"/>
    <property type="match status" value="1"/>
</dbReference>
<feature type="compositionally biased region" description="Basic and acidic residues" evidence="9">
    <location>
        <begin position="1"/>
        <end position="11"/>
    </location>
</feature>
<evidence type="ECO:0000259" key="10">
    <source>
        <dbReference type="SMART" id="SM00986"/>
    </source>
</evidence>
<dbReference type="HAMAP" id="MF_00148">
    <property type="entry name" value="UDG"/>
    <property type="match status" value="1"/>
</dbReference>
<dbReference type="SMART" id="SM00987">
    <property type="entry name" value="UreE_C"/>
    <property type="match status" value="1"/>
</dbReference>
<feature type="region of interest" description="Disordered" evidence="9">
    <location>
        <begin position="318"/>
        <end position="403"/>
    </location>
</feature>
<dbReference type="Pfam" id="PF03167">
    <property type="entry name" value="UDG"/>
    <property type="match status" value="1"/>
</dbReference>
<dbReference type="PROSITE" id="PS00130">
    <property type="entry name" value="U_DNA_GLYCOSYLASE"/>
    <property type="match status" value="1"/>
</dbReference>
<name>A0A1J9QNP7_9EURO</name>
<comment type="function">
    <text evidence="7">Excises uracil residues from the DNA which can arise as a result of misincorporation of dUMP residues by DNA polymerase or due to deamination of cytosine.</text>
</comment>
<feature type="domain" description="Uracil-DNA glycosylase-like" evidence="10">
    <location>
        <begin position="135"/>
        <end position="302"/>
    </location>
</feature>
<keyword evidence="6 7" id="KW-0539">Nucleus</keyword>
<keyword evidence="5 7" id="KW-0234">DNA repair</keyword>
<dbReference type="Gene3D" id="3.40.470.10">
    <property type="entry name" value="Uracil-DNA glycosylase-like domain"/>
    <property type="match status" value="1"/>
</dbReference>
<dbReference type="InterPro" id="IPR018085">
    <property type="entry name" value="Ura-DNA_Glyclase_AS"/>
</dbReference>
<feature type="active site" description="Proton acceptor" evidence="7 8">
    <location>
        <position position="150"/>
    </location>
</feature>
<sequence>MSNNSRKRDANHLGSNGGDGTSAGTDSKKSRPNGSITSFFGAPKVKNSSTPGAKLSFGPSPTINFNKEKWIAGLTAEQKELLKLEIDTLDESWLAHLKEEVLTPEFLNLKRFLKREIAGGAKIFPPLEEVYSWSRHTPLQTVRVVILGQDPYHNHNQAHGLCFSVRPPMPAPPSLKNIYIALKNDYPSFTKPPNNGGHLVAWANRGVLMLNTCLTVRAHNANSHANQGWEKFTQKVIDVVAKTRTRGVVFLAWGKPAGKRVAHILRDKEKRHCVLQSVHPSPLSAHGGFLQCGHFKKTNEWLRERYGKDGIIDWSLVEEKTSSSPSSKATTTTTTTTTATTATTTTTSKTAAKSITENDSTTISTAAKTQAVVTEVENGGKAADANGNGIPSSSLLSQEEEDDADALAALVEAEGELSN</sequence>
<dbReference type="NCBIfam" id="NF003592">
    <property type="entry name" value="PRK05254.1-5"/>
    <property type="match status" value="1"/>
</dbReference>
<dbReference type="GO" id="GO:0005739">
    <property type="term" value="C:mitochondrion"/>
    <property type="evidence" value="ECO:0007669"/>
    <property type="project" value="UniProtKB-SubCell"/>
</dbReference>
<organism evidence="11 12">
    <name type="scientific">Emergomyces pasteurianus Ep9510</name>
    <dbReference type="NCBI Taxonomy" id="1447872"/>
    <lineage>
        <taxon>Eukaryota</taxon>
        <taxon>Fungi</taxon>
        <taxon>Dikarya</taxon>
        <taxon>Ascomycota</taxon>
        <taxon>Pezizomycotina</taxon>
        <taxon>Eurotiomycetes</taxon>
        <taxon>Eurotiomycetidae</taxon>
        <taxon>Onygenales</taxon>
        <taxon>Ajellomycetaceae</taxon>
        <taxon>Emergomyces</taxon>
    </lineage>
</organism>
<keyword evidence="2 7" id="KW-0227">DNA damage</keyword>
<dbReference type="PANTHER" id="PTHR11264">
    <property type="entry name" value="URACIL-DNA GLYCOSYLASE"/>
    <property type="match status" value="1"/>
</dbReference>
<protein>
    <recommendedName>
        <fullName evidence="7">Uracil-DNA glycosylase</fullName>
        <shortName evidence="7">UDG</shortName>
        <ecNumber evidence="7">3.2.2.27</ecNumber>
    </recommendedName>
</protein>
<evidence type="ECO:0000256" key="4">
    <source>
        <dbReference type="ARBA" id="ARBA00023128"/>
    </source>
</evidence>
<dbReference type="GO" id="GO:0005634">
    <property type="term" value="C:nucleus"/>
    <property type="evidence" value="ECO:0007669"/>
    <property type="project" value="UniProtKB-SubCell"/>
</dbReference>
<evidence type="ECO:0000256" key="8">
    <source>
        <dbReference type="PROSITE-ProRule" id="PRU10072"/>
    </source>
</evidence>
<dbReference type="OrthoDB" id="10031947at2759"/>
<dbReference type="VEuPathDB" id="FungiDB:AJ78_02106"/>
<dbReference type="FunFam" id="3.40.470.10:FF:000007">
    <property type="entry name" value="Uracil-DNA glycosylase"/>
    <property type="match status" value="1"/>
</dbReference>
<reference evidence="11 12" key="1">
    <citation type="submission" date="2015-07" db="EMBL/GenBank/DDBJ databases">
        <title>Emmonsia species relationships and genome sequence.</title>
        <authorList>
            <consortium name="The Broad Institute Genomics Platform"/>
            <person name="Cuomo C.A."/>
            <person name="Munoz J.F."/>
            <person name="Imamovic A."/>
            <person name="Priest M.E."/>
            <person name="Young S."/>
            <person name="Clay O.K."/>
            <person name="McEwen J.G."/>
        </authorList>
    </citation>
    <scope>NUCLEOTIDE SEQUENCE [LARGE SCALE GENOMIC DNA]</scope>
    <source>
        <strain evidence="11 12">UAMH 9510</strain>
    </source>
</reference>
<evidence type="ECO:0000256" key="3">
    <source>
        <dbReference type="ARBA" id="ARBA00022801"/>
    </source>
</evidence>
<dbReference type="InterPro" id="IPR005122">
    <property type="entry name" value="Uracil-DNA_glycosylase-like"/>
</dbReference>
<dbReference type="NCBIfam" id="NF003588">
    <property type="entry name" value="PRK05254.1-1"/>
    <property type="match status" value="1"/>
</dbReference>
<dbReference type="EMBL" id="LGRN01000054">
    <property type="protein sequence ID" value="OJD17807.1"/>
    <property type="molecule type" value="Genomic_DNA"/>
</dbReference>
<evidence type="ECO:0000256" key="2">
    <source>
        <dbReference type="ARBA" id="ARBA00022763"/>
    </source>
</evidence>